<protein>
    <recommendedName>
        <fullName evidence="6">Major facilitator superfamily (MFS) profile domain-containing protein</fullName>
    </recommendedName>
</protein>
<feature type="transmembrane region" description="Helical" evidence="5">
    <location>
        <begin position="362"/>
        <end position="388"/>
    </location>
</feature>
<dbReference type="HOGENOM" id="CLU_008455_8_0_1"/>
<evidence type="ECO:0000256" key="2">
    <source>
        <dbReference type="ARBA" id="ARBA00022692"/>
    </source>
</evidence>
<dbReference type="GeneID" id="18815514"/>
<keyword evidence="3 5" id="KW-1133">Transmembrane helix</keyword>
<sequence>MSSEESPLLHSEDQERDERRVAHLALYSRFNQSQKRTILFIVSSAGLLPMFVAGSFIPSIPQIARDLNSTGAIVSLAVSLSIFSFAIGSLFWASNSTFYGRRPVYLYGLPILCIGSVGVAASSTLQSLLFWRVLQAFGSSGGLSVGSGVIGDIYKLEERGTAMGIFFGACLLGPALAPLAGGTAAEYASWRIMQLILGGWGLIAIVLVFLFLPETTHPGTRGKDKVPETERRRFKLVNPFDSLWLLRSPNVLTTSIAGGLILVSDYFLLVPLAYTIGARYHIENQALIGACFLPCGLGNLIGAPLTGRLSDKIVKAWKVRRKGEWVPEDRLRAAWVGALYLAPLSVLFSGLITTYIGGPIGLTLNMICLFMNGLGVDFVLTPCAAYSVDILHSRSAEIQAANSAFRSLITALAVAAVLPSIDLIGLVATNTIAAVLAWVAFGLLWMTIRYGDRMRAWVDVGFSTINDN</sequence>
<dbReference type="Pfam" id="PF07690">
    <property type="entry name" value="MFS_1"/>
    <property type="match status" value="1"/>
</dbReference>
<keyword evidence="2 5" id="KW-0812">Transmembrane</keyword>
<dbReference type="PANTHER" id="PTHR23502:SF64">
    <property type="entry name" value="TRANSPORTER, PUTATIVE (AFU_ORTHOLOGUE AFUA_3G11760)-RELATED"/>
    <property type="match status" value="1"/>
</dbReference>
<dbReference type="GO" id="GO:0022857">
    <property type="term" value="F:transmembrane transporter activity"/>
    <property type="evidence" value="ECO:0007669"/>
    <property type="project" value="InterPro"/>
</dbReference>
<organism>
    <name type="scientific">Serpula lacrymans var. lacrymans (strain S7.9)</name>
    <name type="common">Dry rot fungus</name>
    <dbReference type="NCBI Taxonomy" id="578457"/>
    <lineage>
        <taxon>Eukaryota</taxon>
        <taxon>Fungi</taxon>
        <taxon>Dikarya</taxon>
        <taxon>Basidiomycota</taxon>
        <taxon>Agaricomycotina</taxon>
        <taxon>Agaricomycetes</taxon>
        <taxon>Agaricomycetidae</taxon>
        <taxon>Boletales</taxon>
        <taxon>Coniophorineae</taxon>
        <taxon>Serpulaceae</taxon>
        <taxon>Serpula</taxon>
    </lineage>
</organism>
<proteinExistence type="predicted"/>
<evidence type="ECO:0000313" key="7">
    <source>
        <dbReference type="EMBL" id="EGO22017.1"/>
    </source>
</evidence>
<feature type="transmembrane region" description="Helical" evidence="5">
    <location>
        <begin position="72"/>
        <end position="92"/>
    </location>
</feature>
<dbReference type="InterPro" id="IPR011701">
    <property type="entry name" value="MFS"/>
</dbReference>
<gene>
    <name evidence="7" type="ORF">SERLADRAFT_441241</name>
</gene>
<dbReference type="RefSeq" id="XP_007321803.1">
    <property type="nucleotide sequence ID" value="XM_007321741.1"/>
</dbReference>
<feature type="transmembrane region" description="Helical" evidence="5">
    <location>
        <begin position="104"/>
        <end position="123"/>
    </location>
</feature>
<dbReference type="KEGG" id="sla:SERLADRAFT_441241"/>
<dbReference type="AlphaFoldDB" id="F8P5Y0"/>
<feature type="transmembrane region" description="Helical" evidence="5">
    <location>
        <begin position="129"/>
        <end position="150"/>
    </location>
</feature>
<comment type="subcellular location">
    <subcellularLocation>
        <location evidence="1">Membrane</location>
        <topology evidence="1">Multi-pass membrane protein</topology>
    </subcellularLocation>
</comment>
<evidence type="ECO:0000256" key="1">
    <source>
        <dbReference type="ARBA" id="ARBA00004141"/>
    </source>
</evidence>
<keyword evidence="4 5" id="KW-0472">Membrane</keyword>
<feature type="transmembrane region" description="Helical" evidence="5">
    <location>
        <begin position="424"/>
        <end position="445"/>
    </location>
</feature>
<dbReference type="Proteomes" id="UP000008064">
    <property type="component" value="Unassembled WGS sequence"/>
</dbReference>
<dbReference type="OrthoDB" id="3066029at2759"/>
<feature type="transmembrane region" description="Helical" evidence="5">
    <location>
        <begin position="162"/>
        <end position="180"/>
    </location>
</feature>
<reference evidence="7" key="1">
    <citation type="submission" date="2011-04" db="EMBL/GenBank/DDBJ databases">
        <title>Evolution of plant cell wall degrading machinery underlies the functional diversity of forest fungi.</title>
        <authorList>
            <consortium name="US DOE Joint Genome Institute (JGI-PGF)"/>
            <person name="Eastwood D.C."/>
            <person name="Floudas D."/>
            <person name="Binder M."/>
            <person name="Majcherczyk A."/>
            <person name="Schneider P."/>
            <person name="Aerts A."/>
            <person name="Asiegbu F.O."/>
            <person name="Baker S.E."/>
            <person name="Barry K."/>
            <person name="Bendiksby M."/>
            <person name="Blumentritt M."/>
            <person name="Coutinho P.M."/>
            <person name="Cullen D."/>
            <person name="Cullen D."/>
            <person name="Gathman A."/>
            <person name="Goodell B."/>
            <person name="Henrissat B."/>
            <person name="Ihrmark K."/>
            <person name="Kauserud H."/>
            <person name="Kohler A."/>
            <person name="LaButti K."/>
            <person name="Lapidus A."/>
            <person name="Lavin J.L."/>
            <person name="Lee Y.-H."/>
            <person name="Lindquist E."/>
            <person name="Lilly W."/>
            <person name="Lucas S."/>
            <person name="Morin E."/>
            <person name="Murat C."/>
            <person name="Oguiza J.A."/>
            <person name="Park J."/>
            <person name="Pisabarro A.G."/>
            <person name="Riley R."/>
            <person name="Rosling A."/>
            <person name="Salamov A."/>
            <person name="Schmidt O."/>
            <person name="Schmutz J."/>
            <person name="Skrede I."/>
            <person name="Stenlid J."/>
            <person name="Wiebenga A."/>
            <person name="Xie X."/>
            <person name="Kues U."/>
            <person name="Hibbett D.S."/>
            <person name="Hoffmeister D."/>
            <person name="Hogberg N."/>
            <person name="Martin F."/>
            <person name="Grigoriev I.V."/>
            <person name="Watkinson S.C."/>
        </authorList>
    </citation>
    <scope>NUCLEOTIDE SEQUENCE</scope>
    <source>
        <strain evidence="7">S7.9</strain>
    </source>
</reference>
<evidence type="ECO:0000256" key="4">
    <source>
        <dbReference type="ARBA" id="ARBA00023136"/>
    </source>
</evidence>
<dbReference type="Gene3D" id="1.20.1250.20">
    <property type="entry name" value="MFS general substrate transporter like domains"/>
    <property type="match status" value="1"/>
</dbReference>
<evidence type="ECO:0000256" key="5">
    <source>
        <dbReference type="SAM" id="Phobius"/>
    </source>
</evidence>
<feature type="transmembrane region" description="Helical" evidence="5">
    <location>
        <begin position="286"/>
        <end position="310"/>
    </location>
</feature>
<dbReference type="InterPro" id="IPR036259">
    <property type="entry name" value="MFS_trans_sf"/>
</dbReference>
<dbReference type="PROSITE" id="PS50850">
    <property type="entry name" value="MFS"/>
    <property type="match status" value="1"/>
</dbReference>
<feature type="transmembrane region" description="Helical" evidence="5">
    <location>
        <begin position="400"/>
        <end position="418"/>
    </location>
</feature>
<dbReference type="PANTHER" id="PTHR23502">
    <property type="entry name" value="MAJOR FACILITATOR SUPERFAMILY"/>
    <property type="match status" value="1"/>
</dbReference>
<evidence type="ECO:0000256" key="3">
    <source>
        <dbReference type="ARBA" id="ARBA00022989"/>
    </source>
</evidence>
<feature type="transmembrane region" description="Helical" evidence="5">
    <location>
        <begin position="192"/>
        <end position="212"/>
    </location>
</feature>
<dbReference type="GO" id="GO:0005886">
    <property type="term" value="C:plasma membrane"/>
    <property type="evidence" value="ECO:0007669"/>
    <property type="project" value="TreeGrafter"/>
</dbReference>
<feature type="transmembrane region" description="Helical" evidence="5">
    <location>
        <begin position="38"/>
        <end position="60"/>
    </location>
</feature>
<dbReference type="SUPFAM" id="SSF103473">
    <property type="entry name" value="MFS general substrate transporter"/>
    <property type="match status" value="1"/>
</dbReference>
<dbReference type="InterPro" id="IPR020846">
    <property type="entry name" value="MFS_dom"/>
</dbReference>
<accession>F8P5Y0</accession>
<evidence type="ECO:0000259" key="6">
    <source>
        <dbReference type="PROSITE" id="PS50850"/>
    </source>
</evidence>
<feature type="transmembrane region" description="Helical" evidence="5">
    <location>
        <begin position="331"/>
        <end position="356"/>
    </location>
</feature>
<name>F8P5Y0_SERL9</name>
<feature type="transmembrane region" description="Helical" evidence="5">
    <location>
        <begin position="251"/>
        <end position="274"/>
    </location>
</feature>
<dbReference type="EMBL" id="GL945438">
    <property type="protein sequence ID" value="EGO22017.1"/>
    <property type="molecule type" value="Genomic_DNA"/>
</dbReference>
<feature type="domain" description="Major facilitator superfamily (MFS) profile" evidence="6">
    <location>
        <begin position="38"/>
        <end position="454"/>
    </location>
</feature>